<keyword evidence="1" id="KW-0175">Coiled coil</keyword>
<evidence type="ECO:0000313" key="3">
    <source>
        <dbReference type="EnsemblMetazoa" id="CapteP208532"/>
    </source>
</evidence>
<dbReference type="InterPro" id="IPR036691">
    <property type="entry name" value="Endo/exonu/phosph_ase_sf"/>
</dbReference>
<dbReference type="EMBL" id="KB310063">
    <property type="protein sequence ID" value="ELT92621.1"/>
    <property type="molecule type" value="Genomic_DNA"/>
</dbReference>
<dbReference type="EnsemblMetazoa" id="CapteT208532">
    <property type="protein sequence ID" value="CapteP208532"/>
    <property type="gene ID" value="CapteG208532"/>
</dbReference>
<dbReference type="Proteomes" id="UP000014760">
    <property type="component" value="Unassembled WGS sequence"/>
</dbReference>
<dbReference type="PANTHER" id="PTHR46670">
    <property type="entry name" value="ENDO/EXONUCLEASE/PHOSPHATASE DOMAIN-CONTAINING PROTEIN"/>
    <property type="match status" value="1"/>
</dbReference>
<evidence type="ECO:0000313" key="2">
    <source>
        <dbReference type="EMBL" id="ELT92621.1"/>
    </source>
</evidence>
<keyword evidence="4" id="KW-1185">Reference proteome</keyword>
<dbReference type="PANTHER" id="PTHR46670:SF3">
    <property type="entry name" value="ENDONUCLEASE_EXONUCLEASE_PHOSPHATASE DOMAIN-CONTAINING PROTEIN"/>
    <property type="match status" value="1"/>
</dbReference>
<dbReference type="EMBL" id="AMQN01013241">
    <property type="status" value="NOT_ANNOTATED_CDS"/>
    <property type="molecule type" value="Genomic_DNA"/>
</dbReference>
<evidence type="ECO:0008006" key="5">
    <source>
        <dbReference type="Google" id="ProtNLM"/>
    </source>
</evidence>
<dbReference type="HOGENOM" id="CLU_611447_0_0_1"/>
<sequence>MAAIRDLFAMTKDDLNKETKKDFIRMVLAAKNAHVKSNASGNNNVQTALSALTECIQSLQKEIGKLKENMESVHKILPSEVNHATIAHPDPNSEVMCKALQSVLVGEKLKSEMVISNVEEDGKDAEFISRLCNQINFKVVLNGCVRLGEKTNSQRRPLKVTFQTEFDARAFRSRCEQNRRASDDFPNIRIRSCRTPTEQKKFAQSLEIAKDLNKAAQDNDAKYSFSVRDNAEIWKFEKTDGEWRILEVFSIWSGHILITGDLNFHMDDSADRDANKLKALISSFGLEQHVKQSTHRSGHILDIVITRSDDPLVSSVIAEDRGFPDHVPVFIETVLDKPQARKKNGIIQMLSGTMTVNEQIREAKQGRRRAERRWRGSQLQVDKEIFIEHRHEVNKLIDVSKRDHYRNLITSCSDSKQLFRVLNQLLGWKREAQPPEKTPLVLAEMFSS</sequence>
<name>R7TM35_CAPTE</name>
<feature type="coiled-coil region" evidence="1">
    <location>
        <begin position="42"/>
        <end position="76"/>
    </location>
</feature>
<organism evidence="2">
    <name type="scientific">Capitella teleta</name>
    <name type="common">Polychaete worm</name>
    <dbReference type="NCBI Taxonomy" id="283909"/>
    <lineage>
        <taxon>Eukaryota</taxon>
        <taxon>Metazoa</taxon>
        <taxon>Spiralia</taxon>
        <taxon>Lophotrochozoa</taxon>
        <taxon>Annelida</taxon>
        <taxon>Polychaeta</taxon>
        <taxon>Sedentaria</taxon>
        <taxon>Scolecida</taxon>
        <taxon>Capitellidae</taxon>
        <taxon>Capitella</taxon>
    </lineage>
</organism>
<dbReference type="AlphaFoldDB" id="R7TM35"/>
<proteinExistence type="predicted"/>
<protein>
    <recommendedName>
        <fullName evidence="5">Endonuclease/exonuclease/phosphatase domain-containing protein</fullName>
    </recommendedName>
</protein>
<gene>
    <name evidence="2" type="ORF">CAPTEDRAFT_208532</name>
</gene>
<reference evidence="3" key="3">
    <citation type="submission" date="2015-06" db="UniProtKB">
        <authorList>
            <consortium name="EnsemblMetazoa"/>
        </authorList>
    </citation>
    <scope>IDENTIFICATION</scope>
</reference>
<dbReference type="OrthoDB" id="10072198at2759"/>
<reference evidence="4" key="1">
    <citation type="submission" date="2012-12" db="EMBL/GenBank/DDBJ databases">
        <authorList>
            <person name="Hellsten U."/>
            <person name="Grimwood J."/>
            <person name="Chapman J.A."/>
            <person name="Shapiro H."/>
            <person name="Aerts A."/>
            <person name="Otillar R.P."/>
            <person name="Terry A.Y."/>
            <person name="Boore J.L."/>
            <person name="Simakov O."/>
            <person name="Marletaz F."/>
            <person name="Cho S.-J."/>
            <person name="Edsinger-Gonzales E."/>
            <person name="Havlak P."/>
            <person name="Kuo D.-H."/>
            <person name="Larsson T."/>
            <person name="Lv J."/>
            <person name="Arendt D."/>
            <person name="Savage R."/>
            <person name="Osoegawa K."/>
            <person name="de Jong P."/>
            <person name="Lindberg D.R."/>
            <person name="Seaver E.C."/>
            <person name="Weisblat D.A."/>
            <person name="Putnam N.H."/>
            <person name="Grigoriev I.V."/>
            <person name="Rokhsar D.S."/>
        </authorList>
    </citation>
    <scope>NUCLEOTIDE SEQUENCE</scope>
    <source>
        <strain evidence="4">I ESC-2004</strain>
    </source>
</reference>
<dbReference type="Gene3D" id="3.60.10.10">
    <property type="entry name" value="Endonuclease/exonuclease/phosphatase"/>
    <property type="match status" value="1"/>
</dbReference>
<reference evidence="2 4" key="2">
    <citation type="journal article" date="2013" name="Nature">
        <title>Insights into bilaterian evolution from three spiralian genomes.</title>
        <authorList>
            <person name="Simakov O."/>
            <person name="Marletaz F."/>
            <person name="Cho S.J."/>
            <person name="Edsinger-Gonzales E."/>
            <person name="Havlak P."/>
            <person name="Hellsten U."/>
            <person name="Kuo D.H."/>
            <person name="Larsson T."/>
            <person name="Lv J."/>
            <person name="Arendt D."/>
            <person name="Savage R."/>
            <person name="Osoegawa K."/>
            <person name="de Jong P."/>
            <person name="Grimwood J."/>
            <person name="Chapman J.A."/>
            <person name="Shapiro H."/>
            <person name="Aerts A."/>
            <person name="Otillar R.P."/>
            <person name="Terry A.Y."/>
            <person name="Boore J.L."/>
            <person name="Grigoriev I.V."/>
            <person name="Lindberg D.R."/>
            <person name="Seaver E.C."/>
            <person name="Weisblat D.A."/>
            <person name="Putnam N.H."/>
            <person name="Rokhsar D.S."/>
        </authorList>
    </citation>
    <scope>NUCLEOTIDE SEQUENCE</scope>
    <source>
        <strain evidence="2 4">I ESC-2004</strain>
    </source>
</reference>
<accession>R7TM35</accession>
<evidence type="ECO:0000256" key="1">
    <source>
        <dbReference type="SAM" id="Coils"/>
    </source>
</evidence>
<evidence type="ECO:0000313" key="4">
    <source>
        <dbReference type="Proteomes" id="UP000014760"/>
    </source>
</evidence>